<evidence type="ECO:0000313" key="2">
    <source>
        <dbReference type="Proteomes" id="UP000785679"/>
    </source>
</evidence>
<dbReference type="EMBL" id="RRYP01000082">
    <property type="protein sequence ID" value="TNV88055.1"/>
    <property type="molecule type" value="Genomic_DNA"/>
</dbReference>
<accession>A0A8J8TAW5</accession>
<proteinExistence type="predicted"/>
<organism evidence="1 2">
    <name type="scientific">Halteria grandinella</name>
    <dbReference type="NCBI Taxonomy" id="5974"/>
    <lineage>
        <taxon>Eukaryota</taxon>
        <taxon>Sar</taxon>
        <taxon>Alveolata</taxon>
        <taxon>Ciliophora</taxon>
        <taxon>Intramacronucleata</taxon>
        <taxon>Spirotrichea</taxon>
        <taxon>Stichotrichia</taxon>
        <taxon>Sporadotrichida</taxon>
        <taxon>Halteriidae</taxon>
        <taxon>Halteria</taxon>
    </lineage>
</organism>
<reference evidence="1" key="1">
    <citation type="submission" date="2019-06" db="EMBL/GenBank/DDBJ databases">
        <authorList>
            <person name="Zheng W."/>
        </authorList>
    </citation>
    <scope>NUCLEOTIDE SEQUENCE</scope>
    <source>
        <strain evidence="1">QDHG01</strain>
    </source>
</reference>
<dbReference type="Proteomes" id="UP000785679">
    <property type="component" value="Unassembled WGS sequence"/>
</dbReference>
<gene>
    <name evidence="1" type="ORF">FGO68_gene6919</name>
</gene>
<evidence type="ECO:0000313" key="1">
    <source>
        <dbReference type="EMBL" id="TNV88055.1"/>
    </source>
</evidence>
<name>A0A8J8TAW5_HALGN</name>
<protein>
    <submittedName>
        <fullName evidence="1">Uncharacterized protein</fullName>
    </submittedName>
</protein>
<dbReference type="AlphaFoldDB" id="A0A8J8TAW5"/>
<comment type="caution">
    <text evidence="1">The sequence shown here is derived from an EMBL/GenBank/DDBJ whole genome shotgun (WGS) entry which is preliminary data.</text>
</comment>
<sequence length="81" mass="9803">MFLLIIALQLWFFLYWALQFFHEFKLTLMSQYPRLYSLLSTCFHSKHSLSLEIEEYRLKVIAPFIDKIQSTENCNNTRANH</sequence>
<keyword evidence="2" id="KW-1185">Reference proteome</keyword>